<evidence type="ECO:0000313" key="2">
    <source>
        <dbReference type="EMBL" id="QHT06361.1"/>
    </source>
</evidence>
<evidence type="ECO:0000256" key="1">
    <source>
        <dbReference type="SAM" id="Phobius"/>
    </source>
</evidence>
<feature type="transmembrane region" description="Helical" evidence="1">
    <location>
        <begin position="12"/>
        <end position="33"/>
    </location>
</feature>
<reference evidence="2" key="1">
    <citation type="journal article" date="2020" name="Nature">
        <title>Giant virus diversity and host interactions through global metagenomics.</title>
        <authorList>
            <person name="Schulz F."/>
            <person name="Roux S."/>
            <person name="Paez-Espino D."/>
            <person name="Jungbluth S."/>
            <person name="Walsh D.A."/>
            <person name="Denef V.J."/>
            <person name="McMahon K.D."/>
            <person name="Konstantinidis K.T."/>
            <person name="Eloe-Fadrosh E.A."/>
            <person name="Kyrpides N.C."/>
            <person name="Woyke T."/>
        </authorList>
    </citation>
    <scope>NUCLEOTIDE SEQUENCE</scope>
    <source>
        <strain evidence="2">GVMAG-M-3300021425-30</strain>
    </source>
</reference>
<accession>A0A6C0CPF0</accession>
<organism evidence="2">
    <name type="scientific">viral metagenome</name>
    <dbReference type="NCBI Taxonomy" id="1070528"/>
    <lineage>
        <taxon>unclassified sequences</taxon>
        <taxon>metagenomes</taxon>
        <taxon>organismal metagenomes</taxon>
    </lineage>
</organism>
<dbReference type="AlphaFoldDB" id="A0A6C0CPF0"/>
<dbReference type="EMBL" id="MN739467">
    <property type="protein sequence ID" value="QHT06361.1"/>
    <property type="molecule type" value="Genomic_DNA"/>
</dbReference>
<proteinExistence type="predicted"/>
<feature type="transmembrane region" description="Helical" evidence="1">
    <location>
        <begin position="45"/>
        <end position="73"/>
    </location>
</feature>
<sequence>MNLLKELTSKKHEAVVMMLMALYVIFPIETPMGLAKMIDTEMGKIIVYVAALSMFAHSLEFGILSLLVAYTLIKRSSEMTGSNFMKSSEGAEEIKMDMLKKYNAFPKTLEEQVVENMAPLVINDAPSNVDFKPTLSKLNDAAPINYDGVI</sequence>
<name>A0A6C0CPF0_9ZZZZ</name>
<keyword evidence="1" id="KW-0812">Transmembrane</keyword>
<keyword evidence="1" id="KW-0472">Membrane</keyword>
<protein>
    <submittedName>
        <fullName evidence="2">Uncharacterized protein</fullName>
    </submittedName>
</protein>
<keyword evidence="1" id="KW-1133">Transmembrane helix</keyword>